<keyword evidence="9" id="KW-1185">Reference proteome</keyword>
<keyword evidence="2 6" id="KW-0812">Transmembrane</keyword>
<keyword evidence="4 6" id="KW-0472">Membrane</keyword>
<dbReference type="Gene3D" id="1.20.1250.20">
    <property type="entry name" value="MFS general substrate transporter like domains"/>
    <property type="match status" value="1"/>
</dbReference>
<evidence type="ECO:0000256" key="3">
    <source>
        <dbReference type="ARBA" id="ARBA00022989"/>
    </source>
</evidence>
<feature type="transmembrane region" description="Helical" evidence="6">
    <location>
        <begin position="182"/>
        <end position="200"/>
    </location>
</feature>
<dbReference type="InterPro" id="IPR005828">
    <property type="entry name" value="MFS_sugar_transport-like"/>
</dbReference>
<feature type="transmembrane region" description="Helical" evidence="6">
    <location>
        <begin position="116"/>
        <end position="137"/>
    </location>
</feature>
<feature type="transmembrane region" description="Helical" evidence="6">
    <location>
        <begin position="206"/>
        <end position="229"/>
    </location>
</feature>
<dbReference type="EMBL" id="VSWD01000007">
    <property type="protein sequence ID" value="KAK3098164.1"/>
    <property type="molecule type" value="Genomic_DNA"/>
</dbReference>
<evidence type="ECO:0000259" key="7">
    <source>
        <dbReference type="PROSITE" id="PS50850"/>
    </source>
</evidence>
<sequence>MELVGPSKRIYAGIINEYFFALGLVVLSGVAYLLRDWYTIELAVSIPTLLYLFYGWYFPESPRWLMNKGRIQEAEAILRRAGEVNGVKLGEKILDVDSDKKPASGNLLQLFTSRVMLVRTLVIFFNWMVVSMTYYGLSLNTGNLGGDFYVNFLISGLVEFPAYTLVIIFLDRWGRKKMHCISMLLGGIACLCTILTISFLSDDLQAITTTLAMIGKLGSAAGFAIIYIFSAELYPTVVRNAGMGASSCCARIGGILAPYVADSGDLIGGKLGKAVPLMIFGAASVVAGLLALMLPETLGESMPETIEDGRIFGTRLLKKDSAMAKFTTAPFCSAESSSSQYRHRTIAITLPFHHKIDLSYLKSTWGLGWIMHFDDILEQIGALGRYQLQKYILLIGAWILIAPFMMSSVFIMGVPKHSTKSIIQKIRNRGIRNQDKTGTKANKQKPPPYEKKRTPDMRVRPGAQEK</sequence>
<proteinExistence type="predicted"/>
<dbReference type="SUPFAM" id="SSF103473">
    <property type="entry name" value="MFS general substrate transporter"/>
    <property type="match status" value="1"/>
</dbReference>
<dbReference type="Proteomes" id="UP001186944">
    <property type="component" value="Unassembled WGS sequence"/>
</dbReference>
<comment type="caution">
    <text evidence="8">The sequence shown here is derived from an EMBL/GenBank/DDBJ whole genome shotgun (WGS) entry which is preliminary data.</text>
</comment>
<accession>A0AA88YJP8</accession>
<feature type="transmembrane region" description="Helical" evidence="6">
    <location>
        <begin position="241"/>
        <end position="261"/>
    </location>
</feature>
<evidence type="ECO:0000256" key="1">
    <source>
        <dbReference type="ARBA" id="ARBA00004141"/>
    </source>
</evidence>
<evidence type="ECO:0000313" key="8">
    <source>
        <dbReference type="EMBL" id="KAK3098164.1"/>
    </source>
</evidence>
<gene>
    <name evidence="8" type="ORF">FSP39_016805</name>
</gene>
<feature type="region of interest" description="Disordered" evidence="5">
    <location>
        <begin position="427"/>
        <end position="466"/>
    </location>
</feature>
<comment type="subcellular location">
    <subcellularLocation>
        <location evidence="1">Membrane</location>
        <topology evidence="1">Multi-pass membrane protein</topology>
    </subcellularLocation>
</comment>
<feature type="transmembrane region" description="Helical" evidence="6">
    <location>
        <begin position="40"/>
        <end position="58"/>
    </location>
</feature>
<dbReference type="PROSITE" id="PS50850">
    <property type="entry name" value="MFS"/>
    <property type="match status" value="1"/>
</dbReference>
<evidence type="ECO:0000256" key="2">
    <source>
        <dbReference type="ARBA" id="ARBA00022692"/>
    </source>
</evidence>
<dbReference type="InterPro" id="IPR036259">
    <property type="entry name" value="MFS_trans_sf"/>
</dbReference>
<dbReference type="CDD" id="cd17317">
    <property type="entry name" value="MFS_SLC22"/>
    <property type="match status" value="1"/>
</dbReference>
<organism evidence="8 9">
    <name type="scientific">Pinctada imbricata</name>
    <name type="common">Atlantic pearl-oyster</name>
    <name type="synonym">Pinctada martensii</name>
    <dbReference type="NCBI Taxonomy" id="66713"/>
    <lineage>
        <taxon>Eukaryota</taxon>
        <taxon>Metazoa</taxon>
        <taxon>Spiralia</taxon>
        <taxon>Lophotrochozoa</taxon>
        <taxon>Mollusca</taxon>
        <taxon>Bivalvia</taxon>
        <taxon>Autobranchia</taxon>
        <taxon>Pteriomorphia</taxon>
        <taxon>Pterioida</taxon>
        <taxon>Pterioidea</taxon>
        <taxon>Pteriidae</taxon>
        <taxon>Pinctada</taxon>
    </lineage>
</organism>
<protein>
    <recommendedName>
        <fullName evidence="7">Major facilitator superfamily (MFS) profile domain-containing protein</fullName>
    </recommendedName>
</protein>
<feature type="transmembrane region" description="Helical" evidence="6">
    <location>
        <begin position="273"/>
        <end position="294"/>
    </location>
</feature>
<dbReference type="PROSITE" id="PS00216">
    <property type="entry name" value="SUGAR_TRANSPORT_1"/>
    <property type="match status" value="1"/>
</dbReference>
<dbReference type="GO" id="GO:0022857">
    <property type="term" value="F:transmembrane transporter activity"/>
    <property type="evidence" value="ECO:0007669"/>
    <property type="project" value="InterPro"/>
</dbReference>
<feature type="transmembrane region" description="Helical" evidence="6">
    <location>
        <begin position="149"/>
        <end position="170"/>
    </location>
</feature>
<dbReference type="InterPro" id="IPR005829">
    <property type="entry name" value="Sugar_transporter_CS"/>
</dbReference>
<dbReference type="AlphaFoldDB" id="A0AA88YJP8"/>
<feature type="domain" description="Major facilitator superfamily (MFS) profile" evidence="7">
    <location>
        <begin position="1"/>
        <end position="299"/>
    </location>
</feature>
<reference evidence="8" key="1">
    <citation type="submission" date="2019-08" db="EMBL/GenBank/DDBJ databases">
        <title>The improved chromosome-level genome for the pearl oyster Pinctada fucata martensii using PacBio sequencing and Hi-C.</title>
        <authorList>
            <person name="Zheng Z."/>
        </authorList>
    </citation>
    <scope>NUCLEOTIDE SEQUENCE</scope>
    <source>
        <strain evidence="8">ZZ-2019</strain>
        <tissue evidence="8">Adductor muscle</tissue>
    </source>
</reference>
<keyword evidence="3 6" id="KW-1133">Transmembrane helix</keyword>
<feature type="compositionally biased region" description="Basic and acidic residues" evidence="5">
    <location>
        <begin position="448"/>
        <end position="466"/>
    </location>
</feature>
<feature type="transmembrane region" description="Helical" evidence="6">
    <location>
        <begin position="391"/>
        <end position="414"/>
    </location>
</feature>
<dbReference type="PANTHER" id="PTHR24064">
    <property type="entry name" value="SOLUTE CARRIER FAMILY 22 MEMBER"/>
    <property type="match status" value="1"/>
</dbReference>
<dbReference type="GO" id="GO:0016020">
    <property type="term" value="C:membrane"/>
    <property type="evidence" value="ECO:0007669"/>
    <property type="project" value="UniProtKB-SubCell"/>
</dbReference>
<feature type="transmembrane region" description="Helical" evidence="6">
    <location>
        <begin position="12"/>
        <end position="34"/>
    </location>
</feature>
<name>A0AA88YJP8_PINIB</name>
<evidence type="ECO:0000256" key="5">
    <source>
        <dbReference type="SAM" id="MobiDB-lite"/>
    </source>
</evidence>
<evidence type="ECO:0000313" key="9">
    <source>
        <dbReference type="Proteomes" id="UP001186944"/>
    </source>
</evidence>
<dbReference type="Pfam" id="PF00083">
    <property type="entry name" value="Sugar_tr"/>
    <property type="match status" value="1"/>
</dbReference>
<dbReference type="InterPro" id="IPR020846">
    <property type="entry name" value="MFS_dom"/>
</dbReference>
<evidence type="ECO:0000256" key="4">
    <source>
        <dbReference type="ARBA" id="ARBA00023136"/>
    </source>
</evidence>
<evidence type="ECO:0000256" key="6">
    <source>
        <dbReference type="SAM" id="Phobius"/>
    </source>
</evidence>